<feature type="domain" description="CAP-Gly" evidence="3">
    <location>
        <begin position="24"/>
        <end position="66"/>
    </location>
</feature>
<dbReference type="SUPFAM" id="SSF74924">
    <property type="entry name" value="Cap-Gly domain"/>
    <property type="match status" value="1"/>
</dbReference>
<accession>A0ABQ8XU47</accession>
<sequence length="341" mass="40671">MSLSFEIGDTVSIFANEGTIRFIGDTQFSPGTWVGIELKTPNGRNDGSIQGIKYFECKKGFGIFVRPSQIRLPSMKNKTKQRTKIKPSRLLKILRPHQEFIEFLLDERKILLNQIVRLKELTEKFPIDPKKNHKHTKRANLNPHNRINGQTDQRENEKKKENKNEKENDNLQDNDNKREQYLKELKFVKTKIKKEAENRRKIIGIRDSQYCLKMIERFTTNIEENKIKLKNETIKQKQIESEMINLQIDIKVCRATNNKDADEKRRALALRSQEIVKIEQQKKKLLDQFSSSYQFDYESLQQFQLKIKRFKQQLLKKQTKISQKRQKNRKKKILENFKFLF</sequence>
<feature type="coiled-coil region" evidence="1">
    <location>
        <begin position="300"/>
        <end position="327"/>
    </location>
</feature>
<dbReference type="Gene3D" id="2.30.30.190">
    <property type="entry name" value="CAP Gly-rich-like domain"/>
    <property type="match status" value="1"/>
</dbReference>
<organism evidence="4 5">
    <name type="scientific">Anaeramoeba flamelloides</name>
    <dbReference type="NCBI Taxonomy" id="1746091"/>
    <lineage>
        <taxon>Eukaryota</taxon>
        <taxon>Metamonada</taxon>
        <taxon>Anaeramoebidae</taxon>
        <taxon>Anaeramoeba</taxon>
    </lineage>
</organism>
<dbReference type="SMART" id="SM01052">
    <property type="entry name" value="CAP_GLY"/>
    <property type="match status" value="1"/>
</dbReference>
<dbReference type="InterPro" id="IPR000938">
    <property type="entry name" value="CAP-Gly_domain"/>
</dbReference>
<proteinExistence type="predicted"/>
<evidence type="ECO:0000256" key="1">
    <source>
        <dbReference type="SAM" id="Coils"/>
    </source>
</evidence>
<gene>
    <name evidence="4" type="ORF">M0813_28861</name>
</gene>
<dbReference type="PANTHER" id="PTHR18916:SF89">
    <property type="entry name" value="CAP-GLY DOMAIN-CONTAINING PROTEIN"/>
    <property type="match status" value="1"/>
</dbReference>
<protein>
    <submittedName>
        <fullName evidence="4">Nip100 protein</fullName>
    </submittedName>
</protein>
<evidence type="ECO:0000256" key="2">
    <source>
        <dbReference type="SAM" id="MobiDB-lite"/>
    </source>
</evidence>
<dbReference type="Pfam" id="PF01302">
    <property type="entry name" value="CAP_GLY"/>
    <property type="match status" value="1"/>
</dbReference>
<reference evidence="4" key="1">
    <citation type="submission" date="2022-08" db="EMBL/GenBank/DDBJ databases">
        <title>Novel sulfate-reducing endosymbionts in the free-living metamonad Anaeramoeba.</title>
        <authorList>
            <person name="Jerlstrom-Hultqvist J."/>
            <person name="Cepicka I."/>
            <person name="Gallot-Lavallee L."/>
            <person name="Salas-Leiva D."/>
            <person name="Curtis B.A."/>
            <person name="Zahonova K."/>
            <person name="Pipaliya S."/>
            <person name="Dacks J."/>
            <person name="Roger A.J."/>
        </authorList>
    </citation>
    <scope>NUCLEOTIDE SEQUENCE</scope>
    <source>
        <strain evidence="4">Schooner1</strain>
    </source>
</reference>
<evidence type="ECO:0000313" key="5">
    <source>
        <dbReference type="Proteomes" id="UP001150062"/>
    </source>
</evidence>
<evidence type="ECO:0000259" key="3">
    <source>
        <dbReference type="PROSITE" id="PS50245"/>
    </source>
</evidence>
<keyword evidence="5" id="KW-1185">Reference proteome</keyword>
<feature type="compositionally biased region" description="Basic and acidic residues" evidence="2">
    <location>
        <begin position="152"/>
        <end position="176"/>
    </location>
</feature>
<keyword evidence="1" id="KW-0175">Coiled coil</keyword>
<name>A0ABQ8XU47_9EUKA</name>
<comment type="caution">
    <text evidence="4">The sequence shown here is derived from an EMBL/GenBank/DDBJ whole genome shotgun (WGS) entry which is preliminary data.</text>
</comment>
<dbReference type="PROSITE" id="PS50245">
    <property type="entry name" value="CAP_GLY_2"/>
    <property type="match status" value="1"/>
</dbReference>
<dbReference type="InterPro" id="IPR036859">
    <property type="entry name" value="CAP-Gly_dom_sf"/>
</dbReference>
<dbReference type="PANTHER" id="PTHR18916">
    <property type="entry name" value="DYNACTIN 1-RELATED MICROTUBULE-BINDING"/>
    <property type="match status" value="1"/>
</dbReference>
<dbReference type="Proteomes" id="UP001150062">
    <property type="component" value="Unassembled WGS sequence"/>
</dbReference>
<evidence type="ECO:0000313" key="4">
    <source>
        <dbReference type="EMBL" id="KAJ6234884.1"/>
    </source>
</evidence>
<feature type="region of interest" description="Disordered" evidence="2">
    <location>
        <begin position="127"/>
        <end position="176"/>
    </location>
</feature>
<feature type="compositionally biased region" description="Polar residues" evidence="2">
    <location>
        <begin position="142"/>
        <end position="151"/>
    </location>
</feature>
<dbReference type="EMBL" id="JAOAOG010000266">
    <property type="protein sequence ID" value="KAJ6234884.1"/>
    <property type="molecule type" value="Genomic_DNA"/>
</dbReference>